<sequence>MVRAAAALAVLWFTAIAAALPAAAAKDDDDDDDDTPAKPAVPNIYLDLSTAAVTIPANSLALGFGGGQWLSRLQLSSPAAIGVGVSAPLTVDLTDRLSVYAGVFGSTALPDNGSWTNFEINSWMAGFTAELYQQNGGTFPTVTLQSTLSAPTIDWRINASSIDNNLEFDYALDADETRGLLAGVRYIQVLVDSAAVTVRSPIIGYLGGYYQWPNNWKASVRAGLQHFGGAQLGTLTPIKSFTQPILRIDLDQIDDNDNRLFGVSGQIAWTPTPSYMLTLRTPIYAVRN</sequence>
<accession>A0A318TGS8</accession>
<evidence type="ECO:0000256" key="1">
    <source>
        <dbReference type="SAM" id="SignalP"/>
    </source>
</evidence>
<dbReference type="OrthoDB" id="8157230at2"/>
<protein>
    <recommendedName>
        <fullName evidence="4">Outer membrane beta-barrel porin/alpha-amylase</fullName>
    </recommendedName>
</protein>
<name>A0A318TGS8_9BRAD</name>
<reference evidence="2 3" key="1">
    <citation type="submission" date="2018-06" db="EMBL/GenBank/DDBJ databases">
        <title>Genomic Encyclopedia of Archaeal and Bacterial Type Strains, Phase II (KMG-II): from individual species to whole genera.</title>
        <authorList>
            <person name="Goeker M."/>
        </authorList>
    </citation>
    <scope>NUCLEOTIDE SEQUENCE [LARGE SCALE GENOMIC DNA]</scope>
    <source>
        <strain evidence="2 3">JCM 11668</strain>
    </source>
</reference>
<keyword evidence="3" id="KW-1185">Reference proteome</keyword>
<dbReference type="AlphaFoldDB" id="A0A318TGS8"/>
<evidence type="ECO:0008006" key="4">
    <source>
        <dbReference type="Google" id="ProtNLM"/>
    </source>
</evidence>
<evidence type="ECO:0000313" key="3">
    <source>
        <dbReference type="Proteomes" id="UP000248148"/>
    </source>
</evidence>
<gene>
    <name evidence="2" type="ORF">BJ122_12912</name>
</gene>
<feature type="signal peptide" evidence="1">
    <location>
        <begin position="1"/>
        <end position="24"/>
    </location>
</feature>
<proteinExistence type="predicted"/>
<organism evidence="2 3">
    <name type="scientific">Rhodopseudomonas faecalis</name>
    <dbReference type="NCBI Taxonomy" id="99655"/>
    <lineage>
        <taxon>Bacteria</taxon>
        <taxon>Pseudomonadati</taxon>
        <taxon>Pseudomonadota</taxon>
        <taxon>Alphaproteobacteria</taxon>
        <taxon>Hyphomicrobiales</taxon>
        <taxon>Nitrobacteraceae</taxon>
        <taxon>Rhodopseudomonas</taxon>
    </lineage>
</organism>
<comment type="caution">
    <text evidence="2">The sequence shown here is derived from an EMBL/GenBank/DDBJ whole genome shotgun (WGS) entry which is preliminary data.</text>
</comment>
<dbReference type="RefSeq" id="WP_110782443.1">
    <property type="nucleotide sequence ID" value="NZ_QJTI01000029.1"/>
</dbReference>
<evidence type="ECO:0000313" key="2">
    <source>
        <dbReference type="EMBL" id="PYF00069.1"/>
    </source>
</evidence>
<keyword evidence="1" id="KW-0732">Signal</keyword>
<dbReference type="EMBL" id="QJTI01000029">
    <property type="protein sequence ID" value="PYF00069.1"/>
    <property type="molecule type" value="Genomic_DNA"/>
</dbReference>
<dbReference type="Proteomes" id="UP000248148">
    <property type="component" value="Unassembled WGS sequence"/>
</dbReference>
<feature type="chain" id="PRO_5016415398" description="Outer membrane beta-barrel porin/alpha-amylase" evidence="1">
    <location>
        <begin position="25"/>
        <end position="288"/>
    </location>
</feature>